<reference evidence="12" key="1">
    <citation type="submission" date="2018-01" db="EMBL/GenBank/DDBJ databases">
        <authorList>
            <person name="Regsiter A."/>
            <person name="William W."/>
        </authorList>
    </citation>
    <scope>NUCLEOTIDE SEQUENCE</scope>
    <source>
        <strain evidence="12">TRIP AH-1</strain>
    </source>
</reference>
<accession>A0A445N0R2</accession>
<dbReference type="PRINTS" id="PR01374">
    <property type="entry name" value="TONBPROTEIN"/>
</dbReference>
<proteinExistence type="inferred from homology"/>
<evidence type="ECO:0000256" key="7">
    <source>
        <dbReference type="ARBA" id="ARBA00022927"/>
    </source>
</evidence>
<dbReference type="Gene3D" id="3.30.1150.10">
    <property type="match status" value="1"/>
</dbReference>
<keyword evidence="5" id="KW-0997">Cell inner membrane</keyword>
<dbReference type="GO" id="GO:0098797">
    <property type="term" value="C:plasma membrane protein complex"/>
    <property type="evidence" value="ECO:0007669"/>
    <property type="project" value="TreeGrafter"/>
</dbReference>
<sequence>MTNTITNEFPKPANRPNWLFRGLIGISLVIHIIIFMYVSGFYQTNVLSFIEMTLDDISKPFSRDIPRPRLKQKPVEKPRDVKKLEIQKQVMPQFAPIKLDNVDKNVSSGAVASINPSDIVKGSGLDLAGWDPGAMQGLKEIVTKKDYYDLIQLRIESNKKYPEMAKAQRIEGRTTVSFTIGIDGSISGLSIVTGSRDKTLDEAAVKAVEKASPFPRPPLKLFSGPIPIEITIVFETT</sequence>
<feature type="transmembrane region" description="Helical" evidence="10">
    <location>
        <begin position="18"/>
        <end position="42"/>
    </location>
</feature>
<evidence type="ECO:0000256" key="4">
    <source>
        <dbReference type="ARBA" id="ARBA00022475"/>
    </source>
</evidence>
<evidence type="ECO:0000256" key="2">
    <source>
        <dbReference type="ARBA" id="ARBA00006555"/>
    </source>
</evidence>
<protein>
    <submittedName>
        <fullName evidence="12">Putative TonB related protein</fullName>
    </submittedName>
</protein>
<dbReference type="GO" id="GO:0015891">
    <property type="term" value="P:siderophore transport"/>
    <property type="evidence" value="ECO:0007669"/>
    <property type="project" value="InterPro"/>
</dbReference>
<dbReference type="GO" id="GO:0031992">
    <property type="term" value="F:energy transducer activity"/>
    <property type="evidence" value="ECO:0007669"/>
    <property type="project" value="InterPro"/>
</dbReference>
<dbReference type="AlphaFoldDB" id="A0A445N0R2"/>
<feature type="domain" description="TonB C-terminal" evidence="11">
    <location>
        <begin position="146"/>
        <end position="237"/>
    </location>
</feature>
<evidence type="ECO:0000256" key="8">
    <source>
        <dbReference type="ARBA" id="ARBA00022989"/>
    </source>
</evidence>
<keyword evidence="7" id="KW-0653">Protein transport</keyword>
<evidence type="ECO:0000256" key="6">
    <source>
        <dbReference type="ARBA" id="ARBA00022692"/>
    </source>
</evidence>
<dbReference type="InterPro" id="IPR051045">
    <property type="entry name" value="TonB-dependent_transducer"/>
</dbReference>
<evidence type="ECO:0000259" key="11">
    <source>
        <dbReference type="PROSITE" id="PS52015"/>
    </source>
</evidence>
<keyword evidence="4" id="KW-1003">Cell membrane</keyword>
<keyword evidence="9 10" id="KW-0472">Membrane</keyword>
<dbReference type="InterPro" id="IPR003538">
    <property type="entry name" value="TonB"/>
</dbReference>
<name>A0A445N0R2_9BACT</name>
<dbReference type="SUPFAM" id="SSF74653">
    <property type="entry name" value="TolA/TonB C-terminal domain"/>
    <property type="match status" value="1"/>
</dbReference>
<evidence type="ECO:0000256" key="10">
    <source>
        <dbReference type="SAM" id="Phobius"/>
    </source>
</evidence>
<dbReference type="Pfam" id="PF03544">
    <property type="entry name" value="TonB_C"/>
    <property type="match status" value="1"/>
</dbReference>
<dbReference type="PANTHER" id="PTHR33446:SF2">
    <property type="entry name" value="PROTEIN TONB"/>
    <property type="match status" value="1"/>
</dbReference>
<keyword evidence="6 10" id="KW-0812">Transmembrane</keyword>
<evidence type="ECO:0000256" key="1">
    <source>
        <dbReference type="ARBA" id="ARBA00004383"/>
    </source>
</evidence>
<dbReference type="EMBL" id="OJIN01000196">
    <property type="protein sequence ID" value="SPD75348.1"/>
    <property type="molecule type" value="Genomic_DNA"/>
</dbReference>
<keyword evidence="8 10" id="KW-1133">Transmembrane helix</keyword>
<evidence type="ECO:0000256" key="9">
    <source>
        <dbReference type="ARBA" id="ARBA00023136"/>
    </source>
</evidence>
<evidence type="ECO:0000256" key="3">
    <source>
        <dbReference type="ARBA" id="ARBA00022448"/>
    </source>
</evidence>
<keyword evidence="3" id="KW-0813">Transport</keyword>
<evidence type="ECO:0000313" key="12">
    <source>
        <dbReference type="EMBL" id="SPD75348.1"/>
    </source>
</evidence>
<gene>
    <name evidence="12" type="ORF">PITCH_A530010</name>
</gene>
<comment type="similarity">
    <text evidence="2">Belongs to the TonB family.</text>
</comment>
<comment type="subcellular location">
    <subcellularLocation>
        <location evidence="1">Cell inner membrane</location>
        <topology evidence="1">Single-pass membrane protein</topology>
        <orientation evidence="1">Periplasmic side</orientation>
    </subcellularLocation>
</comment>
<dbReference type="GO" id="GO:0055085">
    <property type="term" value="P:transmembrane transport"/>
    <property type="evidence" value="ECO:0007669"/>
    <property type="project" value="InterPro"/>
</dbReference>
<dbReference type="PANTHER" id="PTHR33446">
    <property type="entry name" value="PROTEIN TONB-RELATED"/>
    <property type="match status" value="1"/>
</dbReference>
<dbReference type="GO" id="GO:0015031">
    <property type="term" value="P:protein transport"/>
    <property type="evidence" value="ECO:0007669"/>
    <property type="project" value="UniProtKB-KW"/>
</dbReference>
<organism evidence="12">
    <name type="scientific">uncultured Desulfobacterium sp</name>
    <dbReference type="NCBI Taxonomy" id="201089"/>
    <lineage>
        <taxon>Bacteria</taxon>
        <taxon>Pseudomonadati</taxon>
        <taxon>Thermodesulfobacteriota</taxon>
        <taxon>Desulfobacteria</taxon>
        <taxon>Desulfobacterales</taxon>
        <taxon>Desulfobacteriaceae</taxon>
        <taxon>Desulfobacterium</taxon>
        <taxon>environmental samples</taxon>
    </lineage>
</organism>
<dbReference type="InterPro" id="IPR037682">
    <property type="entry name" value="TonB_C"/>
</dbReference>
<dbReference type="GO" id="GO:0030288">
    <property type="term" value="C:outer membrane-bounded periplasmic space"/>
    <property type="evidence" value="ECO:0007669"/>
    <property type="project" value="InterPro"/>
</dbReference>
<dbReference type="NCBIfam" id="TIGR01352">
    <property type="entry name" value="tonB_Cterm"/>
    <property type="match status" value="1"/>
</dbReference>
<evidence type="ECO:0000256" key="5">
    <source>
        <dbReference type="ARBA" id="ARBA00022519"/>
    </source>
</evidence>
<dbReference type="PROSITE" id="PS52015">
    <property type="entry name" value="TONB_CTD"/>
    <property type="match status" value="1"/>
</dbReference>
<dbReference type="InterPro" id="IPR006260">
    <property type="entry name" value="TonB/TolA_C"/>
</dbReference>